<protein>
    <submittedName>
        <fullName evidence="2">Uncharacterized protein</fullName>
    </submittedName>
</protein>
<feature type="compositionally biased region" description="Acidic residues" evidence="1">
    <location>
        <begin position="1"/>
        <end position="19"/>
    </location>
</feature>
<sequence>SSDVDMSESEAEVEVEDGLVEAQAPVTEDTDMTPDQRHLSSMPYVLKVPAGLEEYMEMLGPLSPHGEILLLDRLVRSNSVKARTENRQAMLSLLQLSLARYKYLATVCEREREVEAEAEGEDLSPEDLACIAEGIARDKAEARVRLSAVGRCFRHCCSEIPGDGANTVLTEIRALISGFGQARLPSILVS</sequence>
<feature type="region of interest" description="Disordered" evidence="1">
    <location>
        <begin position="1"/>
        <end position="37"/>
    </location>
</feature>
<name>A0A9K3D618_9EUKA</name>
<proteinExistence type="predicted"/>
<organism evidence="2 3">
    <name type="scientific">Kipferlia bialata</name>
    <dbReference type="NCBI Taxonomy" id="797122"/>
    <lineage>
        <taxon>Eukaryota</taxon>
        <taxon>Metamonada</taxon>
        <taxon>Carpediemonas-like organisms</taxon>
        <taxon>Kipferlia</taxon>
    </lineage>
</organism>
<evidence type="ECO:0000313" key="2">
    <source>
        <dbReference type="EMBL" id="GIQ88330.1"/>
    </source>
</evidence>
<evidence type="ECO:0000313" key="3">
    <source>
        <dbReference type="Proteomes" id="UP000265618"/>
    </source>
</evidence>
<dbReference type="AlphaFoldDB" id="A0A9K3D618"/>
<feature type="non-terminal residue" evidence="2">
    <location>
        <position position="190"/>
    </location>
</feature>
<dbReference type="Proteomes" id="UP000265618">
    <property type="component" value="Unassembled WGS sequence"/>
</dbReference>
<comment type="caution">
    <text evidence="2">The sequence shown here is derived from an EMBL/GenBank/DDBJ whole genome shotgun (WGS) entry which is preliminary data.</text>
</comment>
<reference evidence="2 3" key="1">
    <citation type="journal article" date="2018" name="PLoS ONE">
        <title>The draft genome of Kipferlia bialata reveals reductive genome evolution in fornicate parasites.</title>
        <authorList>
            <person name="Tanifuji G."/>
            <person name="Takabayashi S."/>
            <person name="Kume K."/>
            <person name="Takagi M."/>
            <person name="Nakayama T."/>
            <person name="Kamikawa R."/>
            <person name="Inagaki Y."/>
            <person name="Hashimoto T."/>
        </authorList>
    </citation>
    <scope>NUCLEOTIDE SEQUENCE [LARGE SCALE GENOMIC DNA]</scope>
    <source>
        <strain evidence="2">NY0173</strain>
    </source>
</reference>
<gene>
    <name evidence="2" type="ORF">KIPB_010556</name>
</gene>
<keyword evidence="3" id="KW-1185">Reference proteome</keyword>
<dbReference type="EMBL" id="BDIP01003968">
    <property type="protein sequence ID" value="GIQ88330.1"/>
    <property type="molecule type" value="Genomic_DNA"/>
</dbReference>
<feature type="non-terminal residue" evidence="2">
    <location>
        <position position="1"/>
    </location>
</feature>
<accession>A0A9K3D618</accession>
<evidence type="ECO:0000256" key="1">
    <source>
        <dbReference type="SAM" id="MobiDB-lite"/>
    </source>
</evidence>